<gene>
    <name evidence="6" type="ORF">LA521A_11910</name>
</gene>
<evidence type="ECO:0000313" key="7">
    <source>
        <dbReference type="Proteomes" id="UP001317822"/>
    </source>
</evidence>
<dbReference type="PANTHER" id="PTHR43078">
    <property type="entry name" value="UDP-GLUCURONIC ACID DECARBOXYLASE-RELATED"/>
    <property type="match status" value="1"/>
</dbReference>
<dbReference type="PANTHER" id="PTHR43078:SF6">
    <property type="entry name" value="UDP-GLUCURONIC ACID DECARBOXYLASE 1"/>
    <property type="match status" value="1"/>
</dbReference>
<protein>
    <submittedName>
        <fullName evidence="6">SDR family oxidoreductase</fullName>
    </submittedName>
</protein>
<dbReference type="Gene3D" id="3.40.50.720">
    <property type="entry name" value="NAD(P)-binding Rossmann-like Domain"/>
    <property type="match status" value="1"/>
</dbReference>
<sequence length="344" mass="38458">MDGVERNKHARRRALVAGGAGFLGAHLCRRLVEDGYDVIAMDSLVTGRLSNLAELLDDAIGEHRLRFVRHDVTEPFDIASFDARADIVFNLACCASPIHYQAQPVHTLKTCLEGALNLLQLAHRNGARIFQASTSEVYGEPETHPQKEAYRGAVSTTGPRACYDEGKRCAETLFFDYRRQHGVQIKVARIFNTYGPFMREDDGRVVSNLIVQALRDEPMTIYGEGLQTRSFCYVDDLVNGIMRLMDTPSTFTGPVNLGNPVEVTVLELAERIIALTGSRSRLVRKPIPTDDPTRRCPDISLARAQLGWEPRVALDDGLRRTIAWFAMQEASRNARVREVDRDCA</sequence>
<dbReference type="Pfam" id="PF01370">
    <property type="entry name" value="Epimerase"/>
    <property type="match status" value="1"/>
</dbReference>
<proteinExistence type="predicted"/>
<evidence type="ECO:0000256" key="3">
    <source>
        <dbReference type="ARBA" id="ARBA00023027"/>
    </source>
</evidence>
<evidence type="ECO:0000256" key="2">
    <source>
        <dbReference type="ARBA" id="ARBA00022793"/>
    </source>
</evidence>
<keyword evidence="3" id="KW-0520">NAD</keyword>
<accession>A0ABM8DBN8</accession>
<dbReference type="EMBL" id="AP027041">
    <property type="protein sequence ID" value="BDU15990.1"/>
    <property type="molecule type" value="Genomic_DNA"/>
</dbReference>
<keyword evidence="7" id="KW-1185">Reference proteome</keyword>
<dbReference type="SUPFAM" id="SSF51735">
    <property type="entry name" value="NAD(P)-binding Rossmann-fold domains"/>
    <property type="match status" value="1"/>
</dbReference>
<dbReference type="Proteomes" id="UP001317822">
    <property type="component" value="Chromosome"/>
</dbReference>
<dbReference type="InterPro" id="IPR001509">
    <property type="entry name" value="Epimerase_deHydtase"/>
</dbReference>
<evidence type="ECO:0000313" key="6">
    <source>
        <dbReference type="EMBL" id="BDU15990.1"/>
    </source>
</evidence>
<keyword evidence="4" id="KW-0456">Lyase</keyword>
<keyword evidence="2" id="KW-0210">Decarboxylase</keyword>
<name>A0ABM8DBN8_9GAMM</name>
<evidence type="ECO:0000259" key="5">
    <source>
        <dbReference type="Pfam" id="PF01370"/>
    </source>
</evidence>
<organism evidence="6 7">
    <name type="scientific">Lysobacter auxotrophicus</name>
    <dbReference type="NCBI Taxonomy" id="2992573"/>
    <lineage>
        <taxon>Bacteria</taxon>
        <taxon>Pseudomonadati</taxon>
        <taxon>Pseudomonadota</taxon>
        <taxon>Gammaproteobacteria</taxon>
        <taxon>Lysobacterales</taxon>
        <taxon>Lysobacteraceae</taxon>
        <taxon>Lysobacter</taxon>
    </lineage>
</organism>
<dbReference type="InterPro" id="IPR036291">
    <property type="entry name" value="NAD(P)-bd_dom_sf"/>
</dbReference>
<reference evidence="6 7" key="1">
    <citation type="journal article" date="2023" name="Int. J. Syst. Evol. Microbiol.">
        <title>Physiological and genomic analyses of cobalamin (vitamin B12)-auxotrophy of Lysobacter auxotrophicus sp. nov., a methionine-auxotrophic chitinolytic bacterium isolated from chitin-treated soil.</title>
        <authorList>
            <person name="Saito A."/>
            <person name="Dohra H."/>
            <person name="Hamada M."/>
            <person name="Moriuchi R."/>
            <person name="Kotsuchibashi Y."/>
            <person name="Mori K."/>
        </authorList>
    </citation>
    <scope>NUCLEOTIDE SEQUENCE [LARGE SCALE GENOMIC DNA]</scope>
    <source>
        <strain evidence="6 7">5-21a</strain>
    </source>
</reference>
<feature type="domain" description="NAD-dependent epimerase/dehydratase" evidence="5">
    <location>
        <begin position="14"/>
        <end position="251"/>
    </location>
</feature>
<comment type="cofactor">
    <cofactor evidence="1">
        <name>NAD(+)</name>
        <dbReference type="ChEBI" id="CHEBI:57540"/>
    </cofactor>
</comment>
<dbReference type="RefSeq" id="WP_281781420.1">
    <property type="nucleotide sequence ID" value="NZ_AP027041.1"/>
</dbReference>
<evidence type="ECO:0000256" key="4">
    <source>
        <dbReference type="ARBA" id="ARBA00023239"/>
    </source>
</evidence>
<dbReference type="InterPro" id="IPR044516">
    <property type="entry name" value="UXS-like"/>
</dbReference>
<evidence type="ECO:0000256" key="1">
    <source>
        <dbReference type="ARBA" id="ARBA00001911"/>
    </source>
</evidence>
<dbReference type="CDD" id="cd05230">
    <property type="entry name" value="UGD_SDR_e"/>
    <property type="match status" value="1"/>
</dbReference>